<reference evidence="6" key="1">
    <citation type="submission" date="2023-03" db="EMBL/GenBank/DDBJ databases">
        <title>Massive genome expansion in bonnet fungi (Mycena s.s.) driven by repeated elements and novel gene families across ecological guilds.</title>
        <authorList>
            <consortium name="Lawrence Berkeley National Laboratory"/>
            <person name="Harder C.B."/>
            <person name="Miyauchi S."/>
            <person name="Viragh M."/>
            <person name="Kuo A."/>
            <person name="Thoen E."/>
            <person name="Andreopoulos B."/>
            <person name="Lu D."/>
            <person name="Skrede I."/>
            <person name="Drula E."/>
            <person name="Henrissat B."/>
            <person name="Morin E."/>
            <person name="Kohler A."/>
            <person name="Barry K."/>
            <person name="LaButti K."/>
            <person name="Morin E."/>
            <person name="Salamov A."/>
            <person name="Lipzen A."/>
            <person name="Mereny Z."/>
            <person name="Hegedus B."/>
            <person name="Baldrian P."/>
            <person name="Stursova M."/>
            <person name="Weitz H."/>
            <person name="Taylor A."/>
            <person name="Grigoriev I.V."/>
            <person name="Nagy L.G."/>
            <person name="Martin F."/>
            <person name="Kauserud H."/>
        </authorList>
    </citation>
    <scope>NUCLEOTIDE SEQUENCE</scope>
    <source>
        <strain evidence="6">CBHHK067</strain>
    </source>
</reference>
<evidence type="ECO:0000256" key="5">
    <source>
        <dbReference type="SAM" id="Phobius"/>
    </source>
</evidence>
<dbReference type="EMBL" id="JARKIE010000269">
    <property type="protein sequence ID" value="KAJ7659477.1"/>
    <property type="molecule type" value="Genomic_DNA"/>
</dbReference>
<accession>A0AAD7G5S8</accession>
<dbReference type="InterPro" id="IPR007271">
    <property type="entry name" value="Nuc_sug_transpt"/>
</dbReference>
<dbReference type="AlphaFoldDB" id="A0AAD7G5S8"/>
<proteinExistence type="predicted"/>
<name>A0AAD7G5S8_MYCRO</name>
<evidence type="ECO:0000256" key="1">
    <source>
        <dbReference type="ARBA" id="ARBA00004141"/>
    </source>
</evidence>
<gene>
    <name evidence="6" type="ORF">B0H17DRAFT_1212871</name>
</gene>
<keyword evidence="3 5" id="KW-1133">Transmembrane helix</keyword>
<comment type="caution">
    <text evidence="6">The sequence shown here is derived from an EMBL/GenBank/DDBJ whole genome shotgun (WGS) entry which is preliminary data.</text>
</comment>
<evidence type="ECO:0000256" key="3">
    <source>
        <dbReference type="ARBA" id="ARBA00022989"/>
    </source>
</evidence>
<feature type="transmembrane region" description="Helical" evidence="5">
    <location>
        <begin position="117"/>
        <end position="137"/>
    </location>
</feature>
<organism evidence="6 7">
    <name type="scientific">Mycena rosella</name>
    <name type="common">Pink bonnet</name>
    <name type="synonym">Agaricus rosellus</name>
    <dbReference type="NCBI Taxonomy" id="1033263"/>
    <lineage>
        <taxon>Eukaryota</taxon>
        <taxon>Fungi</taxon>
        <taxon>Dikarya</taxon>
        <taxon>Basidiomycota</taxon>
        <taxon>Agaricomycotina</taxon>
        <taxon>Agaricomycetes</taxon>
        <taxon>Agaricomycetidae</taxon>
        <taxon>Agaricales</taxon>
        <taxon>Marasmiineae</taxon>
        <taxon>Mycenaceae</taxon>
        <taxon>Mycena</taxon>
    </lineage>
</organism>
<evidence type="ECO:0000313" key="6">
    <source>
        <dbReference type="EMBL" id="KAJ7659477.1"/>
    </source>
</evidence>
<comment type="subcellular location">
    <subcellularLocation>
        <location evidence="1">Membrane</location>
        <topology evidence="1">Multi-pass membrane protein</topology>
    </subcellularLocation>
</comment>
<protein>
    <submittedName>
        <fullName evidence="6">Uncharacterized protein</fullName>
    </submittedName>
</protein>
<dbReference type="Proteomes" id="UP001221757">
    <property type="component" value="Unassembled WGS sequence"/>
</dbReference>
<keyword evidence="7" id="KW-1185">Reference proteome</keyword>
<dbReference type="PANTHER" id="PTHR10231">
    <property type="entry name" value="NUCLEOTIDE-SUGAR TRANSMEMBRANE TRANSPORTER"/>
    <property type="match status" value="1"/>
</dbReference>
<evidence type="ECO:0000256" key="2">
    <source>
        <dbReference type="ARBA" id="ARBA00022692"/>
    </source>
</evidence>
<keyword evidence="4 5" id="KW-0472">Membrane</keyword>
<dbReference type="GO" id="GO:0015165">
    <property type="term" value="F:pyrimidine nucleotide-sugar transmembrane transporter activity"/>
    <property type="evidence" value="ECO:0007669"/>
    <property type="project" value="InterPro"/>
</dbReference>
<evidence type="ECO:0000313" key="7">
    <source>
        <dbReference type="Proteomes" id="UP001221757"/>
    </source>
</evidence>
<sequence>MPQVMHYSRVSTPPSLSYPPASAVLLNELLTGGISFLIALACVPQVAEQPWHRMSFWTVLRELSYPWTAPFQRNRCSLSPSATSRCVLPDHVPDEDPHHHRCLSVALLRRKLSPTKWLSLFFFAIGVGINQILMSTLDQVAKNVAVGSAHDSALLPIRVMSPLTGFGAIIAACFTSGLVGVYFEMGLKNPRADLWFGDAVFADYDLDFGTADAEASNEGVGEGIDADDEGEGDIVKTLKCRTLAA</sequence>
<dbReference type="Pfam" id="PF04142">
    <property type="entry name" value="Nuc_sug_transp"/>
    <property type="match status" value="1"/>
</dbReference>
<keyword evidence="2 5" id="KW-0812">Transmembrane</keyword>
<evidence type="ECO:0000256" key="4">
    <source>
        <dbReference type="ARBA" id="ARBA00023136"/>
    </source>
</evidence>
<dbReference type="GO" id="GO:0000139">
    <property type="term" value="C:Golgi membrane"/>
    <property type="evidence" value="ECO:0007669"/>
    <property type="project" value="InterPro"/>
</dbReference>
<feature type="transmembrane region" description="Helical" evidence="5">
    <location>
        <begin position="157"/>
        <end position="183"/>
    </location>
</feature>